<name>A0A2J8TT54_PONAB</name>
<gene>
    <name evidence="1" type="ORF">CR201_G0032474</name>
</gene>
<protein>
    <submittedName>
        <fullName evidence="1">PAQR9 isoform 3</fullName>
    </submittedName>
</protein>
<comment type="caution">
    <text evidence="1">The sequence shown here is derived from an EMBL/GenBank/DDBJ whole genome shotgun (WGS) entry which is preliminary data.</text>
</comment>
<evidence type="ECO:0000313" key="1">
    <source>
        <dbReference type="EMBL" id="PNJ36205.1"/>
    </source>
</evidence>
<reference evidence="1" key="1">
    <citation type="submission" date="2017-12" db="EMBL/GenBank/DDBJ databases">
        <title>High-resolution comparative analysis of great ape genomes.</title>
        <authorList>
            <person name="Pollen A."/>
            <person name="Hastie A."/>
            <person name="Hormozdiari F."/>
            <person name="Dougherty M."/>
            <person name="Liu R."/>
            <person name="Chaisson M."/>
            <person name="Hoppe E."/>
            <person name="Hill C."/>
            <person name="Pang A."/>
            <person name="Hillier L."/>
            <person name="Baker C."/>
            <person name="Armstrong J."/>
            <person name="Shendure J."/>
            <person name="Paten B."/>
            <person name="Wilson R."/>
            <person name="Chao H."/>
            <person name="Schneider V."/>
            <person name="Ventura M."/>
            <person name="Kronenberg Z."/>
            <person name="Murali S."/>
            <person name="Gordon D."/>
            <person name="Cantsilieris S."/>
            <person name="Munson K."/>
            <person name="Nelson B."/>
            <person name="Raja A."/>
            <person name="Underwood J."/>
            <person name="Diekhans M."/>
            <person name="Fiddes I."/>
            <person name="Haussler D."/>
            <person name="Eichler E."/>
        </authorList>
    </citation>
    <scope>NUCLEOTIDE SEQUENCE [LARGE SCALE GENOMIC DNA]</scope>
    <source>
        <strain evidence="1">Susie</strain>
    </source>
</reference>
<sequence>VIRKFLNSAEFCSKKSCQGDKSWKIGLEQKAAEGSLLC</sequence>
<proteinExistence type="predicted"/>
<dbReference type="AlphaFoldDB" id="A0A2J8TT54"/>
<feature type="non-terminal residue" evidence="1">
    <location>
        <position position="1"/>
    </location>
</feature>
<accession>A0A2J8TT54</accession>
<organism evidence="1">
    <name type="scientific">Pongo abelii</name>
    <name type="common">Sumatran orangutan</name>
    <name type="synonym">Pongo pygmaeus abelii</name>
    <dbReference type="NCBI Taxonomy" id="9601"/>
    <lineage>
        <taxon>Eukaryota</taxon>
        <taxon>Metazoa</taxon>
        <taxon>Chordata</taxon>
        <taxon>Craniata</taxon>
        <taxon>Vertebrata</taxon>
        <taxon>Euteleostomi</taxon>
        <taxon>Mammalia</taxon>
        <taxon>Eutheria</taxon>
        <taxon>Euarchontoglires</taxon>
        <taxon>Primates</taxon>
        <taxon>Haplorrhini</taxon>
        <taxon>Catarrhini</taxon>
        <taxon>Hominidae</taxon>
        <taxon>Pongo</taxon>
    </lineage>
</organism>
<dbReference type="EMBL" id="NDHI03003484">
    <property type="protein sequence ID" value="PNJ36205.1"/>
    <property type="molecule type" value="Genomic_DNA"/>
</dbReference>